<dbReference type="Proteomes" id="UP001500909">
    <property type="component" value="Unassembled WGS sequence"/>
</dbReference>
<reference evidence="2 3" key="1">
    <citation type="journal article" date="2019" name="Int. J. Syst. Evol. Microbiol.">
        <title>The Global Catalogue of Microorganisms (GCM) 10K type strain sequencing project: providing services to taxonomists for standard genome sequencing and annotation.</title>
        <authorList>
            <consortium name="The Broad Institute Genomics Platform"/>
            <consortium name="The Broad Institute Genome Sequencing Center for Infectious Disease"/>
            <person name="Wu L."/>
            <person name="Ma J."/>
        </authorList>
    </citation>
    <scope>NUCLEOTIDE SEQUENCE [LARGE SCALE GENOMIC DNA]</scope>
    <source>
        <strain evidence="2 3">JCM 4805</strain>
    </source>
</reference>
<feature type="signal peptide" evidence="1">
    <location>
        <begin position="1"/>
        <end position="29"/>
    </location>
</feature>
<keyword evidence="1" id="KW-0732">Signal</keyword>
<dbReference type="EMBL" id="BAAABY010000054">
    <property type="protein sequence ID" value="GAA0494889.1"/>
    <property type="molecule type" value="Genomic_DNA"/>
</dbReference>
<evidence type="ECO:0008006" key="4">
    <source>
        <dbReference type="Google" id="ProtNLM"/>
    </source>
</evidence>
<feature type="chain" id="PRO_5047361368" description="Secreted protein" evidence="1">
    <location>
        <begin position="30"/>
        <end position="81"/>
    </location>
</feature>
<keyword evidence="3" id="KW-1185">Reference proteome</keyword>
<accession>A0ABN1BCT8</accession>
<gene>
    <name evidence="2" type="ORF">GCM10010361_70320</name>
</gene>
<name>A0ABN1BCT8_9ACTN</name>
<comment type="caution">
    <text evidence="2">The sequence shown here is derived from an EMBL/GenBank/DDBJ whole genome shotgun (WGS) entry which is preliminary data.</text>
</comment>
<evidence type="ECO:0000256" key="1">
    <source>
        <dbReference type="SAM" id="SignalP"/>
    </source>
</evidence>
<evidence type="ECO:0000313" key="3">
    <source>
        <dbReference type="Proteomes" id="UP001500909"/>
    </source>
</evidence>
<organism evidence="2 3">
    <name type="scientific">Streptomyces olivaceiscleroticus</name>
    <dbReference type="NCBI Taxonomy" id="68245"/>
    <lineage>
        <taxon>Bacteria</taxon>
        <taxon>Bacillati</taxon>
        <taxon>Actinomycetota</taxon>
        <taxon>Actinomycetes</taxon>
        <taxon>Kitasatosporales</taxon>
        <taxon>Streptomycetaceae</taxon>
        <taxon>Streptomyces</taxon>
    </lineage>
</organism>
<protein>
    <recommendedName>
        <fullName evidence="4">Secreted protein</fullName>
    </recommendedName>
</protein>
<sequence>MQRQRLVSFAVAVVSAVGLALTAAPGASADPYDNPVDSLQCITGGGHLVSHTFTRETLCKGGIYNGASVIPFPMGAAEMAE</sequence>
<dbReference type="RefSeq" id="WP_346099533.1">
    <property type="nucleotide sequence ID" value="NZ_BAAABY010000054.1"/>
</dbReference>
<proteinExistence type="predicted"/>
<evidence type="ECO:0000313" key="2">
    <source>
        <dbReference type="EMBL" id="GAA0494889.1"/>
    </source>
</evidence>